<name>A0A2B4SKZ0_STYPI</name>
<keyword evidence="3" id="KW-0597">Phosphoprotein</keyword>
<sequence>MVKSKAPQEKNIQVVVRCRPRNGKEVKESSPSVVKCQPLKREIVVKHDVGNLSSATSTTKTFTFDRVFGPETKQIDVYRSVVVPILDEVLMGYNCTIFAYGQTGTGKTYTMEGERSQEDCSWEEDPSAGIIPRTMHQLLEKLNSQTDCEFSVRVSFLEIYNEELFDLLSSSLDSQKMRLFEDSTRKGSVVIQGLEELVVHDKDDVYNILERGKAKRQTAATLMNAHSSRSHSVFSVTIHIKENSVSGEELLKIGKLNLVDLAGSENVGRSGAVDKRLREAGTINQSLLTLGRVITSLVERAPHIPYRESKLTRMLQDSLGGRTKTSIIATISPALCNLEETLSTLDYAHRAKNILNRPEVNQKLTKKTLIKEYTEEIEKLKKDLLAAREKNGIFIAEENYCAMQQEIKSQQELNAEREAKIQALQEEIRKINELFTDTQQELEERCVELEEKETELHKTNLSLKETKHTLRTTVLERDQNQYLVDTYSKNEDHLHSQASSLLHTVDDSLSDVHGLHSKLERNQTVEAHNVNVQDTFGEDCKSLIQKVRKNLNQFQGENAVFFDAMKKTLGNLVSKKTDESSKLQIQMQSFKDNMVVQMHALSSREQEKDSSCETWHSDVSRKVQENKENICSVLDTLKNEEFLPKMRELEISVHSMAAFQQQFAVFFNEKMSNLSSMVKTFVEGQESMLESLDVMIDRHLQEQVTEMTSEARKQVESANSNLRSYCDSLRNCASQFSESCEYTANDNIIQAQKTFKQAAEQIQETSKIYKSVEDGVVNASHKVDQLAMQWQNMLEESFTQHLDTLKGCSSQQQDSVKECDKQIQQHFADAQTALTAHGNSLEEFTKTQERLLSDQSEEVDTWSHDQHELVERVNTRVTQFLLQDLKQDQPTGATPQRRRFDYPTKLTRTEPHDILREKFQASYVPPALSPEPQPIKSVSSEDSVPVFELSCTSTVSSDNGVYPLRNSEGDLPDDDSLEDGGNDDVTTSDEAVFAEPQAAVPRPKVLSAKKPVDKENVKIAVNKASSFSDLAGVGSKIPSVNKFKTPVDRIKRPLRSMNTQ</sequence>
<dbReference type="InterPro" id="IPR001752">
    <property type="entry name" value="Kinesin_motor_dom"/>
</dbReference>
<comment type="caution">
    <text evidence="18">The sequence shown here is derived from an EMBL/GenBank/DDBJ whole genome shotgun (WGS) entry which is preliminary data.</text>
</comment>
<evidence type="ECO:0000256" key="10">
    <source>
        <dbReference type="ARBA" id="ARBA00023175"/>
    </source>
</evidence>
<feature type="region of interest" description="Disordered" evidence="16">
    <location>
        <begin position="958"/>
        <end position="987"/>
    </location>
</feature>
<evidence type="ECO:0000256" key="8">
    <source>
        <dbReference type="ARBA" id="ARBA00022840"/>
    </source>
</evidence>
<dbReference type="InterPro" id="IPR027417">
    <property type="entry name" value="P-loop_NTPase"/>
</dbReference>
<protein>
    <submittedName>
        <fullName evidence="18">Kinesin-like protein KIF11</fullName>
    </submittedName>
</protein>
<dbReference type="GO" id="GO:0005524">
    <property type="term" value="F:ATP binding"/>
    <property type="evidence" value="ECO:0007669"/>
    <property type="project" value="UniProtKB-UniRule"/>
</dbReference>
<proteinExistence type="inferred from homology"/>
<evidence type="ECO:0000256" key="9">
    <source>
        <dbReference type="ARBA" id="ARBA00023054"/>
    </source>
</evidence>
<feature type="coiled-coil region" evidence="15">
    <location>
        <begin position="363"/>
        <end position="469"/>
    </location>
</feature>
<evidence type="ECO:0000256" key="12">
    <source>
        <dbReference type="ARBA" id="ARBA00023306"/>
    </source>
</evidence>
<keyword evidence="6 14" id="KW-0547">Nucleotide-binding</keyword>
<dbReference type="InterPro" id="IPR025901">
    <property type="entry name" value="Kinesin-assoc_MT-bd_dom"/>
</dbReference>
<feature type="compositionally biased region" description="Acidic residues" evidence="16">
    <location>
        <begin position="970"/>
        <end position="982"/>
    </location>
</feature>
<evidence type="ECO:0000256" key="2">
    <source>
        <dbReference type="ARBA" id="ARBA00022490"/>
    </source>
</evidence>
<keyword evidence="8 14" id="KW-0067">ATP-binding</keyword>
<dbReference type="EMBL" id="LSMT01000069">
    <property type="protein sequence ID" value="PFX29238.1"/>
    <property type="molecule type" value="Genomic_DNA"/>
</dbReference>
<dbReference type="Proteomes" id="UP000225706">
    <property type="component" value="Unassembled WGS sequence"/>
</dbReference>
<dbReference type="InterPro" id="IPR047149">
    <property type="entry name" value="KIF11-like"/>
</dbReference>
<dbReference type="SMART" id="SM00129">
    <property type="entry name" value="KISc"/>
    <property type="match status" value="1"/>
</dbReference>
<dbReference type="InterPro" id="IPR019821">
    <property type="entry name" value="Kinesin_motor_CS"/>
</dbReference>
<dbReference type="GO" id="GO:0000922">
    <property type="term" value="C:spindle pole"/>
    <property type="evidence" value="ECO:0007669"/>
    <property type="project" value="UniProtKB-SubCell"/>
</dbReference>
<dbReference type="InterPro" id="IPR036961">
    <property type="entry name" value="Kinesin_motor_dom_sf"/>
</dbReference>
<dbReference type="GO" id="GO:0008574">
    <property type="term" value="F:plus-end-directed microtubule motor activity"/>
    <property type="evidence" value="ECO:0007669"/>
    <property type="project" value="TreeGrafter"/>
</dbReference>
<dbReference type="PROSITE" id="PS50067">
    <property type="entry name" value="KINESIN_MOTOR_2"/>
    <property type="match status" value="1"/>
</dbReference>
<evidence type="ECO:0000256" key="16">
    <source>
        <dbReference type="SAM" id="MobiDB-lite"/>
    </source>
</evidence>
<dbReference type="Pfam" id="PF00225">
    <property type="entry name" value="Kinesin"/>
    <property type="match status" value="1"/>
</dbReference>
<dbReference type="GO" id="GO:0051231">
    <property type="term" value="P:spindle elongation"/>
    <property type="evidence" value="ECO:0007669"/>
    <property type="project" value="TreeGrafter"/>
</dbReference>
<keyword evidence="12" id="KW-0131">Cell cycle</keyword>
<evidence type="ECO:0000256" key="4">
    <source>
        <dbReference type="ARBA" id="ARBA00022618"/>
    </source>
</evidence>
<comment type="similarity">
    <text evidence="13">Belongs to the TRAFAC class myosin-kinesin ATPase superfamily. Kinesin family. KIN-5/BimC subfamily.</text>
</comment>
<organism evidence="18 19">
    <name type="scientific">Stylophora pistillata</name>
    <name type="common">Smooth cauliflower coral</name>
    <dbReference type="NCBI Taxonomy" id="50429"/>
    <lineage>
        <taxon>Eukaryota</taxon>
        <taxon>Metazoa</taxon>
        <taxon>Cnidaria</taxon>
        <taxon>Anthozoa</taxon>
        <taxon>Hexacorallia</taxon>
        <taxon>Scleractinia</taxon>
        <taxon>Astrocoeniina</taxon>
        <taxon>Pocilloporidae</taxon>
        <taxon>Stylophora</taxon>
    </lineage>
</organism>
<evidence type="ECO:0000256" key="6">
    <source>
        <dbReference type="ARBA" id="ARBA00022741"/>
    </source>
</evidence>
<keyword evidence="10 14" id="KW-0505">Motor protein</keyword>
<dbReference type="Gene3D" id="3.40.850.10">
    <property type="entry name" value="Kinesin motor domain"/>
    <property type="match status" value="1"/>
</dbReference>
<dbReference type="PANTHER" id="PTHR47970:SF12">
    <property type="entry name" value="KINESIN FAMILY MEMBER 11"/>
    <property type="match status" value="1"/>
</dbReference>
<dbReference type="Pfam" id="PF13931">
    <property type="entry name" value="Microtub_bind"/>
    <property type="match status" value="1"/>
</dbReference>
<dbReference type="GO" id="GO:0090307">
    <property type="term" value="P:mitotic spindle assembly"/>
    <property type="evidence" value="ECO:0007669"/>
    <property type="project" value="TreeGrafter"/>
</dbReference>
<dbReference type="GO" id="GO:0008017">
    <property type="term" value="F:microtubule binding"/>
    <property type="evidence" value="ECO:0007669"/>
    <property type="project" value="InterPro"/>
</dbReference>
<dbReference type="SUPFAM" id="SSF52540">
    <property type="entry name" value="P-loop containing nucleoside triphosphate hydrolases"/>
    <property type="match status" value="1"/>
</dbReference>
<evidence type="ECO:0000256" key="13">
    <source>
        <dbReference type="ARBA" id="ARBA00034704"/>
    </source>
</evidence>
<keyword evidence="2" id="KW-0963">Cytoplasm</keyword>
<keyword evidence="9 15" id="KW-0175">Coiled coil</keyword>
<dbReference type="GO" id="GO:0005634">
    <property type="term" value="C:nucleus"/>
    <property type="evidence" value="ECO:0007669"/>
    <property type="project" value="TreeGrafter"/>
</dbReference>
<evidence type="ECO:0000256" key="1">
    <source>
        <dbReference type="ARBA" id="ARBA00004647"/>
    </source>
</evidence>
<keyword evidence="5" id="KW-0493">Microtubule</keyword>
<dbReference type="PROSITE" id="PS00411">
    <property type="entry name" value="KINESIN_MOTOR_1"/>
    <property type="match status" value="1"/>
</dbReference>
<evidence type="ECO:0000256" key="15">
    <source>
        <dbReference type="SAM" id="Coils"/>
    </source>
</evidence>
<dbReference type="GO" id="GO:0007018">
    <property type="term" value="P:microtubule-based movement"/>
    <property type="evidence" value="ECO:0007669"/>
    <property type="project" value="InterPro"/>
</dbReference>
<dbReference type="PRINTS" id="PR00380">
    <property type="entry name" value="KINESINHEAVY"/>
</dbReference>
<keyword evidence="11" id="KW-0206">Cytoskeleton</keyword>
<evidence type="ECO:0000256" key="7">
    <source>
        <dbReference type="ARBA" id="ARBA00022776"/>
    </source>
</evidence>
<evidence type="ECO:0000256" key="3">
    <source>
        <dbReference type="ARBA" id="ARBA00022553"/>
    </source>
</evidence>
<dbReference type="GO" id="GO:0051301">
    <property type="term" value="P:cell division"/>
    <property type="evidence" value="ECO:0007669"/>
    <property type="project" value="UniProtKB-KW"/>
</dbReference>
<gene>
    <name evidence="18" type="primary">KIF11</name>
    <name evidence="18" type="ORF">AWC38_SpisGene6007</name>
</gene>
<evidence type="ECO:0000256" key="11">
    <source>
        <dbReference type="ARBA" id="ARBA00023212"/>
    </source>
</evidence>
<dbReference type="GO" id="GO:0072686">
    <property type="term" value="C:mitotic spindle"/>
    <property type="evidence" value="ECO:0007669"/>
    <property type="project" value="TreeGrafter"/>
</dbReference>
<accession>A0A2B4SKZ0</accession>
<keyword evidence="4" id="KW-0132">Cell division</keyword>
<feature type="binding site" evidence="14">
    <location>
        <begin position="101"/>
        <end position="108"/>
    </location>
    <ligand>
        <name>ATP</name>
        <dbReference type="ChEBI" id="CHEBI:30616"/>
    </ligand>
</feature>
<dbReference type="PANTHER" id="PTHR47970">
    <property type="entry name" value="KINESIN-LIKE PROTEIN KIF11"/>
    <property type="match status" value="1"/>
</dbReference>
<evidence type="ECO:0000313" key="18">
    <source>
        <dbReference type="EMBL" id="PFX29238.1"/>
    </source>
</evidence>
<evidence type="ECO:0000313" key="19">
    <source>
        <dbReference type="Proteomes" id="UP000225706"/>
    </source>
</evidence>
<dbReference type="OrthoDB" id="3176171at2759"/>
<dbReference type="GO" id="GO:0005876">
    <property type="term" value="C:spindle microtubule"/>
    <property type="evidence" value="ECO:0007669"/>
    <property type="project" value="TreeGrafter"/>
</dbReference>
<dbReference type="InterPro" id="IPR047241">
    <property type="entry name" value="KIF11-like_kin_motor_dom"/>
</dbReference>
<dbReference type="AlphaFoldDB" id="A0A2B4SKZ0"/>
<dbReference type="FunFam" id="3.40.850.10:FF:000035">
    <property type="entry name" value="Kinesin-like protein KIF11"/>
    <property type="match status" value="1"/>
</dbReference>
<keyword evidence="19" id="KW-1185">Reference proteome</keyword>
<dbReference type="STRING" id="50429.A0A2B4SKZ0"/>
<keyword evidence="7" id="KW-0498">Mitosis</keyword>
<evidence type="ECO:0000256" key="5">
    <source>
        <dbReference type="ARBA" id="ARBA00022701"/>
    </source>
</evidence>
<feature type="domain" description="Kinesin motor" evidence="17">
    <location>
        <begin position="11"/>
        <end position="354"/>
    </location>
</feature>
<comment type="subcellular location">
    <subcellularLocation>
        <location evidence="1">Cytoplasm</location>
        <location evidence="1">Cytoskeleton</location>
        <location evidence="1">Spindle pole</location>
    </subcellularLocation>
</comment>
<dbReference type="CDD" id="cd01364">
    <property type="entry name" value="KISc_BimC_Eg5"/>
    <property type="match status" value="1"/>
</dbReference>
<reference evidence="19" key="1">
    <citation type="journal article" date="2017" name="bioRxiv">
        <title>Comparative analysis of the genomes of Stylophora pistillata and Acropora digitifera provides evidence for extensive differences between species of corals.</title>
        <authorList>
            <person name="Voolstra C.R."/>
            <person name="Li Y."/>
            <person name="Liew Y.J."/>
            <person name="Baumgarten S."/>
            <person name="Zoccola D."/>
            <person name="Flot J.-F."/>
            <person name="Tambutte S."/>
            <person name="Allemand D."/>
            <person name="Aranda M."/>
        </authorList>
    </citation>
    <scope>NUCLEOTIDE SEQUENCE [LARGE SCALE GENOMIC DNA]</scope>
</reference>
<evidence type="ECO:0000256" key="14">
    <source>
        <dbReference type="PROSITE-ProRule" id="PRU00283"/>
    </source>
</evidence>
<evidence type="ECO:0000259" key="17">
    <source>
        <dbReference type="PROSITE" id="PS50067"/>
    </source>
</evidence>